<dbReference type="Pfam" id="PF00001">
    <property type="entry name" value="7tm_1"/>
    <property type="match status" value="1"/>
</dbReference>
<dbReference type="InterPro" id="IPR017452">
    <property type="entry name" value="GPCR_Rhodpsn_7TM"/>
</dbReference>
<dbReference type="AlphaFoldDB" id="A0A914R8A9"/>
<keyword evidence="3 9" id="KW-0812">Transmembrane</keyword>
<name>A0A914R8A9_PAREQ</name>
<evidence type="ECO:0000256" key="6">
    <source>
        <dbReference type="ARBA" id="ARBA00023136"/>
    </source>
</evidence>
<proteinExistence type="predicted"/>
<dbReference type="PANTHER" id="PTHR24230">
    <property type="entry name" value="G-PROTEIN COUPLED RECEPTOR"/>
    <property type="match status" value="1"/>
</dbReference>
<dbReference type="PROSITE" id="PS00237">
    <property type="entry name" value="G_PROTEIN_RECEP_F1_1"/>
    <property type="match status" value="1"/>
</dbReference>
<comment type="subcellular location">
    <subcellularLocation>
        <location evidence="1">Cell membrane</location>
        <topology evidence="1">Multi-pass membrane protein</topology>
    </subcellularLocation>
</comment>
<dbReference type="PANTHER" id="PTHR24230:SF120">
    <property type="entry name" value="G-PROTEIN COUPLED RECEPTOR DAF-38"/>
    <property type="match status" value="1"/>
</dbReference>
<organism evidence="11 12">
    <name type="scientific">Parascaris equorum</name>
    <name type="common">Equine roundworm</name>
    <dbReference type="NCBI Taxonomy" id="6256"/>
    <lineage>
        <taxon>Eukaryota</taxon>
        <taxon>Metazoa</taxon>
        <taxon>Ecdysozoa</taxon>
        <taxon>Nematoda</taxon>
        <taxon>Chromadorea</taxon>
        <taxon>Rhabditida</taxon>
        <taxon>Spirurina</taxon>
        <taxon>Ascaridomorpha</taxon>
        <taxon>Ascaridoidea</taxon>
        <taxon>Ascarididae</taxon>
        <taxon>Parascaris</taxon>
    </lineage>
</organism>
<dbReference type="PROSITE" id="PS50262">
    <property type="entry name" value="G_PROTEIN_RECEP_F1_2"/>
    <property type="match status" value="1"/>
</dbReference>
<dbReference type="InterPro" id="IPR000276">
    <property type="entry name" value="GPCR_Rhodpsn"/>
</dbReference>
<dbReference type="GO" id="GO:0007218">
    <property type="term" value="P:neuropeptide signaling pathway"/>
    <property type="evidence" value="ECO:0007669"/>
    <property type="project" value="TreeGrafter"/>
</dbReference>
<keyword evidence="2" id="KW-1003">Cell membrane</keyword>
<evidence type="ECO:0000256" key="9">
    <source>
        <dbReference type="SAM" id="Phobius"/>
    </source>
</evidence>
<evidence type="ECO:0000256" key="3">
    <source>
        <dbReference type="ARBA" id="ARBA00022692"/>
    </source>
</evidence>
<dbReference type="Gene3D" id="1.20.1070.10">
    <property type="entry name" value="Rhodopsin 7-helix transmembrane proteins"/>
    <property type="match status" value="1"/>
</dbReference>
<evidence type="ECO:0000256" key="8">
    <source>
        <dbReference type="ARBA" id="ARBA00023224"/>
    </source>
</evidence>
<keyword evidence="8" id="KW-0807">Transducer</keyword>
<feature type="transmembrane region" description="Helical" evidence="9">
    <location>
        <begin position="6"/>
        <end position="25"/>
    </location>
</feature>
<feature type="transmembrane region" description="Helical" evidence="9">
    <location>
        <begin position="41"/>
        <end position="62"/>
    </location>
</feature>
<evidence type="ECO:0000256" key="5">
    <source>
        <dbReference type="ARBA" id="ARBA00023040"/>
    </source>
</evidence>
<keyword evidence="4 9" id="KW-1133">Transmembrane helix</keyword>
<evidence type="ECO:0000313" key="12">
    <source>
        <dbReference type="WBParaSite" id="PEQ_0000093001-mRNA-1"/>
    </source>
</evidence>
<keyword evidence="11" id="KW-1185">Reference proteome</keyword>
<evidence type="ECO:0000256" key="4">
    <source>
        <dbReference type="ARBA" id="ARBA00022989"/>
    </source>
</evidence>
<evidence type="ECO:0000256" key="7">
    <source>
        <dbReference type="ARBA" id="ARBA00023170"/>
    </source>
</evidence>
<dbReference type="Proteomes" id="UP000887564">
    <property type="component" value="Unplaced"/>
</dbReference>
<evidence type="ECO:0000259" key="10">
    <source>
        <dbReference type="PROSITE" id="PS50262"/>
    </source>
</evidence>
<evidence type="ECO:0000313" key="11">
    <source>
        <dbReference type="Proteomes" id="UP000887564"/>
    </source>
</evidence>
<protein>
    <submittedName>
        <fullName evidence="12">G-protein coupled receptors family 1 profile domain-containing protein</fullName>
    </submittedName>
</protein>
<evidence type="ECO:0000256" key="1">
    <source>
        <dbReference type="ARBA" id="ARBA00004651"/>
    </source>
</evidence>
<accession>A0A914R8A9</accession>
<dbReference type="SUPFAM" id="SSF81321">
    <property type="entry name" value="Family A G protein-coupled receptor-like"/>
    <property type="match status" value="1"/>
</dbReference>
<evidence type="ECO:0000256" key="2">
    <source>
        <dbReference type="ARBA" id="ARBA00022475"/>
    </source>
</evidence>
<keyword evidence="7" id="KW-0675">Receptor</keyword>
<feature type="domain" description="G-protein coupled receptors family 1 profile" evidence="10">
    <location>
        <begin position="1"/>
        <end position="101"/>
    </location>
</feature>
<dbReference type="WBParaSite" id="PEQ_0000093001-mRNA-1">
    <property type="protein sequence ID" value="PEQ_0000093001-mRNA-1"/>
    <property type="gene ID" value="PEQ_0000093001"/>
</dbReference>
<dbReference type="GO" id="GO:0008528">
    <property type="term" value="F:G protein-coupled peptide receptor activity"/>
    <property type="evidence" value="ECO:0007669"/>
    <property type="project" value="TreeGrafter"/>
</dbReference>
<sequence>MRFAESLSFSISSNILVSIAVNRYYALKHPIQSTVHWEERIMVLALFSWIFAVSLSLPQLFVWDVYNLDGNYTQCLNIWIKAKAELLFDEGKLSQSYRSND</sequence>
<reference evidence="12" key="1">
    <citation type="submission" date="2022-11" db="UniProtKB">
        <authorList>
            <consortium name="WormBaseParasite"/>
        </authorList>
    </citation>
    <scope>IDENTIFICATION</scope>
</reference>
<dbReference type="GO" id="GO:0005886">
    <property type="term" value="C:plasma membrane"/>
    <property type="evidence" value="ECO:0007669"/>
    <property type="project" value="UniProtKB-SubCell"/>
</dbReference>
<keyword evidence="5" id="KW-0297">G-protein coupled receptor</keyword>
<keyword evidence="6 9" id="KW-0472">Membrane</keyword>